<sequence length="100" mass="11199">MLQLLADRLVELKIVDTISLDTVEQTLKNVIQPHAKKQCVIPPDENGNFVAAMEDVLEVYQQPIDPTHPVICMDEQLIQLHGEVREAIPAQSGAEHHNLN</sequence>
<accession>A0ABT8M7D4</accession>
<organism evidence="1 2">
    <name type="scientific">Methanoculleus frigidifontis</name>
    <dbReference type="NCBI Taxonomy" id="2584085"/>
    <lineage>
        <taxon>Archaea</taxon>
        <taxon>Methanobacteriati</taxon>
        <taxon>Methanobacteriota</taxon>
        <taxon>Stenosarchaea group</taxon>
        <taxon>Methanomicrobia</taxon>
        <taxon>Methanomicrobiales</taxon>
        <taxon>Methanomicrobiaceae</taxon>
        <taxon>Methanoculleus</taxon>
    </lineage>
</organism>
<reference evidence="1" key="1">
    <citation type="submission" date="2019-05" db="EMBL/GenBank/DDBJ databases">
        <title>Methanoculleus sp. FWC-SCC1, a methanogenic archaeon isolated from deep marine cold seep.</title>
        <authorList>
            <person name="Chen Y.-W."/>
            <person name="Chen S.-C."/>
            <person name="Teng N.-H."/>
            <person name="Lai M.-C."/>
        </authorList>
    </citation>
    <scope>NUCLEOTIDE SEQUENCE</scope>
    <source>
        <strain evidence="1">FWC-SCC1</strain>
    </source>
</reference>
<keyword evidence="2" id="KW-1185">Reference proteome</keyword>
<evidence type="ECO:0000313" key="1">
    <source>
        <dbReference type="EMBL" id="MDN7023842.1"/>
    </source>
</evidence>
<dbReference type="Proteomes" id="UP001168338">
    <property type="component" value="Unassembled WGS sequence"/>
</dbReference>
<evidence type="ECO:0000313" key="2">
    <source>
        <dbReference type="Proteomes" id="UP001168338"/>
    </source>
</evidence>
<evidence type="ECO:0008006" key="3">
    <source>
        <dbReference type="Google" id="ProtNLM"/>
    </source>
</evidence>
<name>A0ABT8M7D4_9EURY</name>
<dbReference type="EMBL" id="VCYH01000001">
    <property type="protein sequence ID" value="MDN7023842.1"/>
    <property type="molecule type" value="Genomic_DNA"/>
</dbReference>
<gene>
    <name evidence="1" type="ORF">FGU65_02855</name>
</gene>
<protein>
    <recommendedName>
        <fullName evidence="3">Transposase</fullName>
    </recommendedName>
</protein>
<proteinExistence type="predicted"/>
<comment type="caution">
    <text evidence="1">The sequence shown here is derived from an EMBL/GenBank/DDBJ whole genome shotgun (WGS) entry which is preliminary data.</text>
</comment>